<dbReference type="EMBL" id="JANBVO010000028">
    <property type="protein sequence ID" value="KAJ9138826.1"/>
    <property type="molecule type" value="Genomic_DNA"/>
</dbReference>
<evidence type="ECO:0000259" key="3">
    <source>
        <dbReference type="Pfam" id="PF23276"/>
    </source>
</evidence>
<gene>
    <name evidence="4" type="ORF">NKR23_g8213</name>
</gene>
<accession>A0AA38VFW6</accession>
<dbReference type="PANTHER" id="PTHR47938">
    <property type="entry name" value="RESPIRATORY COMPLEX I CHAPERONE (CIA84), PUTATIVE (AFU_ORTHOLOGUE AFUA_2G06020)-RELATED"/>
    <property type="match status" value="1"/>
</dbReference>
<reference evidence="4" key="1">
    <citation type="submission" date="2022-07" db="EMBL/GenBank/DDBJ databases">
        <title>Fungi with potential for degradation of polypropylene.</title>
        <authorList>
            <person name="Gostincar C."/>
        </authorList>
    </citation>
    <scope>NUCLEOTIDE SEQUENCE</scope>
    <source>
        <strain evidence="4">EXF-13308</strain>
    </source>
</reference>
<dbReference type="InterPro" id="IPR057027">
    <property type="entry name" value="TPR_mt"/>
</dbReference>
<feature type="compositionally biased region" description="Basic and acidic residues" evidence="2">
    <location>
        <begin position="73"/>
        <end position="86"/>
    </location>
</feature>
<evidence type="ECO:0000256" key="2">
    <source>
        <dbReference type="SAM" id="MobiDB-lite"/>
    </source>
</evidence>
<evidence type="ECO:0000313" key="5">
    <source>
        <dbReference type="Proteomes" id="UP001174694"/>
    </source>
</evidence>
<comment type="caution">
    <text evidence="4">The sequence shown here is derived from an EMBL/GenBank/DDBJ whole genome shotgun (WGS) entry which is preliminary data.</text>
</comment>
<dbReference type="AlphaFoldDB" id="A0AA38VFW6"/>
<dbReference type="GO" id="GO:0003729">
    <property type="term" value="F:mRNA binding"/>
    <property type="evidence" value="ECO:0007669"/>
    <property type="project" value="TreeGrafter"/>
</dbReference>
<dbReference type="Gene3D" id="1.25.40.10">
    <property type="entry name" value="Tetratricopeptide repeat domain"/>
    <property type="match status" value="2"/>
</dbReference>
<feature type="region of interest" description="Disordered" evidence="2">
    <location>
        <begin position="598"/>
        <end position="632"/>
    </location>
</feature>
<dbReference type="Proteomes" id="UP001174694">
    <property type="component" value="Unassembled WGS sequence"/>
</dbReference>
<feature type="domain" description="Pentatricopeptide repeat-containing protein-mitochondrial" evidence="3">
    <location>
        <begin position="331"/>
        <end position="461"/>
    </location>
</feature>
<name>A0AA38VFW6_9PEZI</name>
<protein>
    <submittedName>
        <fullName evidence="4">Pentatricopeptide repeat domain-containing protein</fullName>
    </submittedName>
</protein>
<dbReference type="PANTHER" id="PTHR47938:SF35">
    <property type="entry name" value="PENTATRICOPEPTIDE REPEAT-CONTAINING PROTEIN 4, MITOCHONDRIAL-RELATED"/>
    <property type="match status" value="1"/>
</dbReference>
<keyword evidence="1" id="KW-0677">Repeat</keyword>
<evidence type="ECO:0000313" key="4">
    <source>
        <dbReference type="EMBL" id="KAJ9138826.1"/>
    </source>
</evidence>
<keyword evidence="5" id="KW-1185">Reference proteome</keyword>
<dbReference type="InterPro" id="IPR011990">
    <property type="entry name" value="TPR-like_helical_dom_sf"/>
</dbReference>
<feature type="region of interest" description="Disordered" evidence="2">
    <location>
        <begin position="67"/>
        <end position="92"/>
    </location>
</feature>
<sequence>MSAAQVIVDGLWRCLCPSVDAGFLAKAVARRDPFKPRALRLPSPAFRCLSPVYGPSQQYRALHSRRQATQIAKESRKGNTHRRDEGDSAPNVSLLARTAPPYKELKSATTAMIYESLREFCSGIRGTAECRSAAERVAVFIKHLIEDRGEEPNTLMYEALVLANADTQGSAEAVKELLKEMRDTRMQWSSSVYHYALLTLAVHPDYLLRNTILAEMRERWIESDPQGIQSVAIGLLRDGQYELALEKLDHMCRQDLPVEPWVYDLFIYVLGQMGFVDEAVRIVHHRTSLAMEVPLNVWYFVLDICSQAMHYEGTKYAWNKTVQPCLLSPSDGIALNVINCASRQGDSGLVMEAIQYISSRDTKLGKEHFEGLMDSYMAVGDVENALNVLCIMNDAGMLPGRGSTRSVYLALKRSAGLVDQAIQALFSLKARTIVPIAAFNVVIEGAVGCGQFDKALDLYRRVREVCKEGPDAVTFQPLFEACRQPAVVDFLKSEMEAFSLTRGGPIDRALVNVHSRYGDHVLALRFFTDAMRSGGTFDAWATFNTVANREMVLALLERCLREGDDAAWSVLEACKEKGMDLTADARHLVDKIHAEASEQVKGNTGKGGGHVSQTVGAASLHDSRPSMRAASF</sequence>
<proteinExistence type="predicted"/>
<evidence type="ECO:0000256" key="1">
    <source>
        <dbReference type="ARBA" id="ARBA00022737"/>
    </source>
</evidence>
<organism evidence="4 5">
    <name type="scientific">Pleurostoma richardsiae</name>
    <dbReference type="NCBI Taxonomy" id="41990"/>
    <lineage>
        <taxon>Eukaryota</taxon>
        <taxon>Fungi</taxon>
        <taxon>Dikarya</taxon>
        <taxon>Ascomycota</taxon>
        <taxon>Pezizomycotina</taxon>
        <taxon>Sordariomycetes</taxon>
        <taxon>Sordariomycetidae</taxon>
        <taxon>Calosphaeriales</taxon>
        <taxon>Pleurostomataceae</taxon>
        <taxon>Pleurostoma</taxon>
    </lineage>
</organism>
<dbReference type="Pfam" id="PF23276">
    <property type="entry name" value="TPR_24"/>
    <property type="match status" value="1"/>
</dbReference>